<comment type="caution">
    <text evidence="1">The sequence shown here is derived from an EMBL/GenBank/DDBJ whole genome shotgun (WGS) entry which is preliminary data.</text>
</comment>
<dbReference type="AlphaFoldDB" id="A0ABD2XCT1"/>
<reference evidence="1 2" key="1">
    <citation type="journal article" date="2024" name="bioRxiv">
        <title>A reference genome for Trichogramma kaykai: A tiny desert-dwelling parasitoid wasp with competing sex-ratio distorters.</title>
        <authorList>
            <person name="Culotta J."/>
            <person name="Lindsey A.R."/>
        </authorList>
    </citation>
    <scope>NUCLEOTIDE SEQUENCE [LARGE SCALE GENOMIC DNA]</scope>
    <source>
        <strain evidence="1 2">KSX58</strain>
    </source>
</reference>
<sequence length="66" mass="7379">MSFAYYIRAYKRVVYNIHNTNGSGSSNGYGGGGARGRQLNSCYYIIEVDSRHKALHIHRDAAATRI</sequence>
<dbReference type="Proteomes" id="UP001627154">
    <property type="component" value="Unassembled WGS sequence"/>
</dbReference>
<dbReference type="EMBL" id="JBJJXI010000032">
    <property type="protein sequence ID" value="KAL3403082.1"/>
    <property type="molecule type" value="Genomic_DNA"/>
</dbReference>
<name>A0ABD2XCT1_9HYME</name>
<evidence type="ECO:0000313" key="1">
    <source>
        <dbReference type="EMBL" id="KAL3403082.1"/>
    </source>
</evidence>
<evidence type="ECO:0000313" key="2">
    <source>
        <dbReference type="Proteomes" id="UP001627154"/>
    </source>
</evidence>
<protein>
    <submittedName>
        <fullName evidence="1">Uncharacterized protein</fullName>
    </submittedName>
</protein>
<accession>A0ABD2XCT1</accession>
<keyword evidence="2" id="KW-1185">Reference proteome</keyword>
<organism evidence="1 2">
    <name type="scientific">Trichogramma kaykai</name>
    <dbReference type="NCBI Taxonomy" id="54128"/>
    <lineage>
        <taxon>Eukaryota</taxon>
        <taxon>Metazoa</taxon>
        <taxon>Ecdysozoa</taxon>
        <taxon>Arthropoda</taxon>
        <taxon>Hexapoda</taxon>
        <taxon>Insecta</taxon>
        <taxon>Pterygota</taxon>
        <taxon>Neoptera</taxon>
        <taxon>Endopterygota</taxon>
        <taxon>Hymenoptera</taxon>
        <taxon>Apocrita</taxon>
        <taxon>Proctotrupomorpha</taxon>
        <taxon>Chalcidoidea</taxon>
        <taxon>Trichogrammatidae</taxon>
        <taxon>Trichogramma</taxon>
    </lineage>
</organism>
<gene>
    <name evidence="1" type="ORF">TKK_004215</name>
</gene>
<proteinExistence type="predicted"/>